<evidence type="ECO:0000259" key="1">
    <source>
        <dbReference type="Pfam" id="PF01738"/>
    </source>
</evidence>
<organism evidence="2 3">
    <name type="scientific">Neofusicoccum ribis</name>
    <dbReference type="NCBI Taxonomy" id="45134"/>
    <lineage>
        <taxon>Eukaryota</taxon>
        <taxon>Fungi</taxon>
        <taxon>Dikarya</taxon>
        <taxon>Ascomycota</taxon>
        <taxon>Pezizomycotina</taxon>
        <taxon>Dothideomycetes</taxon>
        <taxon>Dothideomycetes incertae sedis</taxon>
        <taxon>Botryosphaeriales</taxon>
        <taxon>Botryosphaeriaceae</taxon>
        <taxon>Neofusicoccum</taxon>
    </lineage>
</organism>
<feature type="domain" description="Dienelactone hydrolase" evidence="1">
    <location>
        <begin position="33"/>
        <end position="242"/>
    </location>
</feature>
<dbReference type="PANTHER" id="PTHR17630:SF44">
    <property type="entry name" value="PROTEIN AIM2"/>
    <property type="match status" value="1"/>
</dbReference>
<name>A0ABR3SCW2_9PEZI</name>
<proteinExistence type="predicted"/>
<gene>
    <name evidence="2" type="ORF">SLS56_011493</name>
</gene>
<dbReference type="InterPro" id="IPR002925">
    <property type="entry name" value="Dienelactn_hydro"/>
</dbReference>
<evidence type="ECO:0000313" key="3">
    <source>
        <dbReference type="Proteomes" id="UP001521116"/>
    </source>
</evidence>
<dbReference type="InterPro" id="IPR029058">
    <property type="entry name" value="AB_hydrolase_fold"/>
</dbReference>
<dbReference type="PANTHER" id="PTHR17630">
    <property type="entry name" value="DIENELACTONE HYDROLASE"/>
    <property type="match status" value="1"/>
</dbReference>
<accession>A0ABR3SCW2</accession>
<protein>
    <recommendedName>
        <fullName evidence="1">Dienelactone hydrolase domain-containing protein</fullName>
    </recommendedName>
</protein>
<dbReference type="Proteomes" id="UP001521116">
    <property type="component" value="Unassembled WGS sequence"/>
</dbReference>
<dbReference type="Gene3D" id="3.40.50.1820">
    <property type="entry name" value="alpha/beta hydrolase"/>
    <property type="match status" value="1"/>
</dbReference>
<keyword evidence="3" id="KW-1185">Reference proteome</keyword>
<reference evidence="2 3" key="1">
    <citation type="submission" date="2024-02" db="EMBL/GenBank/DDBJ databases">
        <title>De novo assembly and annotation of 12 fungi associated with fruit tree decline syndrome in Ontario, Canada.</title>
        <authorList>
            <person name="Sulman M."/>
            <person name="Ellouze W."/>
            <person name="Ilyukhin E."/>
        </authorList>
    </citation>
    <scope>NUCLEOTIDE SEQUENCE [LARGE SCALE GENOMIC DNA]</scope>
    <source>
        <strain evidence="2 3">M1-105</strain>
    </source>
</reference>
<dbReference type="Pfam" id="PF01738">
    <property type="entry name" value="DLH"/>
    <property type="match status" value="1"/>
</dbReference>
<dbReference type="SUPFAM" id="SSF53474">
    <property type="entry name" value="alpha/beta-Hydrolases"/>
    <property type="match status" value="1"/>
</dbReference>
<comment type="caution">
    <text evidence="2">The sequence shown here is derived from an EMBL/GenBank/DDBJ whole genome shotgun (WGS) entry which is preliminary data.</text>
</comment>
<sequence length="245" mass="27036">MASYPPGNCCTVGIKHEGTPVGKIEKIAGYNTYVSYPPDKSTENTVFIVSDIFGYQLINAQLIADQFAANGYFVVIPDLFDGGALPIDLPKGFDVMKWLDDYPPTRIDPIVQAVIKELRSNKGVKKIGAAGYCLGAKYVCRHLKTGLFDAGYIAHPSLVEPEEVRAIQGPLSIAAAETDAIFPTPKRRESEDILVDIKATYQINVYSGVTHGYAIRDDISKKHVKFAMEQAFLQAVHWFDEYVKA</sequence>
<dbReference type="EMBL" id="JAJVDC020000274">
    <property type="protein sequence ID" value="KAL1616196.1"/>
    <property type="molecule type" value="Genomic_DNA"/>
</dbReference>
<evidence type="ECO:0000313" key="2">
    <source>
        <dbReference type="EMBL" id="KAL1616196.1"/>
    </source>
</evidence>